<gene>
    <name evidence="1" type="ORF">C2S53_019598</name>
</gene>
<evidence type="ECO:0000313" key="2">
    <source>
        <dbReference type="Proteomes" id="UP001190926"/>
    </source>
</evidence>
<evidence type="ECO:0008006" key="3">
    <source>
        <dbReference type="Google" id="ProtNLM"/>
    </source>
</evidence>
<feature type="non-terminal residue" evidence="1">
    <location>
        <position position="220"/>
    </location>
</feature>
<accession>A0AAD4P937</accession>
<name>A0AAD4P937_PERFH</name>
<dbReference type="PANTHER" id="PTHR47481:SF22">
    <property type="entry name" value="RETROTRANSPOSON GAG DOMAIN-CONTAINING PROTEIN"/>
    <property type="match status" value="1"/>
</dbReference>
<dbReference type="PANTHER" id="PTHR47481">
    <property type="match status" value="1"/>
</dbReference>
<dbReference type="AlphaFoldDB" id="A0AAD4P937"/>
<reference evidence="1 2" key="1">
    <citation type="journal article" date="2021" name="Nat. Commun.">
        <title>Incipient diploidization of the medicinal plant Perilla within 10,000 years.</title>
        <authorList>
            <person name="Zhang Y."/>
            <person name="Shen Q."/>
            <person name="Leng L."/>
            <person name="Zhang D."/>
            <person name="Chen S."/>
            <person name="Shi Y."/>
            <person name="Ning Z."/>
            <person name="Chen S."/>
        </authorList>
    </citation>
    <scope>NUCLEOTIDE SEQUENCE [LARGE SCALE GENOMIC DNA]</scope>
    <source>
        <strain evidence="2">cv. PC099</strain>
    </source>
</reference>
<proteinExistence type="predicted"/>
<sequence>MSTASSHVSNQSSDLPSVVTPSSPIQINAATHLPIHLTTANYFSWKLQFTSLFIGLDLIGFLNGSSPAPPSAKTPVIPLIVSATTSAKAWSRLDRIFSKRFPSYIIHLKDKLSSLQRRTSSISNFWLQIKTTDELSTLGSPPFDADVLIYCTCGLGHAYKDVVAALRTPVRCALLPTTPRLAVYRCPVQHPACYRFSSLHSHHSEPLSVILVVMTLVPPC</sequence>
<evidence type="ECO:0000313" key="1">
    <source>
        <dbReference type="EMBL" id="KAH6831519.1"/>
    </source>
</evidence>
<dbReference type="EMBL" id="SDAM02000090">
    <property type="protein sequence ID" value="KAH6831519.1"/>
    <property type="molecule type" value="Genomic_DNA"/>
</dbReference>
<keyword evidence="2" id="KW-1185">Reference proteome</keyword>
<protein>
    <recommendedName>
        <fullName evidence="3">Retrotransposon Copia-like N-terminal domain-containing protein</fullName>
    </recommendedName>
</protein>
<organism evidence="1 2">
    <name type="scientific">Perilla frutescens var. hirtella</name>
    <name type="common">Perilla citriodora</name>
    <name type="synonym">Perilla setoyensis</name>
    <dbReference type="NCBI Taxonomy" id="608512"/>
    <lineage>
        <taxon>Eukaryota</taxon>
        <taxon>Viridiplantae</taxon>
        <taxon>Streptophyta</taxon>
        <taxon>Embryophyta</taxon>
        <taxon>Tracheophyta</taxon>
        <taxon>Spermatophyta</taxon>
        <taxon>Magnoliopsida</taxon>
        <taxon>eudicotyledons</taxon>
        <taxon>Gunneridae</taxon>
        <taxon>Pentapetalae</taxon>
        <taxon>asterids</taxon>
        <taxon>lamiids</taxon>
        <taxon>Lamiales</taxon>
        <taxon>Lamiaceae</taxon>
        <taxon>Nepetoideae</taxon>
        <taxon>Elsholtzieae</taxon>
        <taxon>Perilla</taxon>
    </lineage>
</organism>
<dbReference type="Proteomes" id="UP001190926">
    <property type="component" value="Unassembled WGS sequence"/>
</dbReference>
<comment type="caution">
    <text evidence="1">The sequence shown here is derived from an EMBL/GenBank/DDBJ whole genome shotgun (WGS) entry which is preliminary data.</text>
</comment>